<proteinExistence type="predicted"/>
<dbReference type="Pfam" id="PF07527">
    <property type="entry name" value="Hairy_orange"/>
    <property type="match status" value="1"/>
</dbReference>
<evidence type="ECO:0000313" key="3">
    <source>
        <dbReference type="Proteomes" id="UP000694941"/>
    </source>
</evidence>
<evidence type="ECO:0000259" key="2">
    <source>
        <dbReference type="PROSITE" id="PS51054"/>
    </source>
</evidence>
<gene>
    <name evidence="4" type="primary">LOC111083380</name>
</gene>
<feature type="domain" description="Orange" evidence="2">
    <location>
        <begin position="34"/>
        <end position="69"/>
    </location>
</feature>
<dbReference type="RefSeq" id="XP_022235582.1">
    <property type="nucleotide sequence ID" value="XM_022379874.1"/>
</dbReference>
<dbReference type="SUPFAM" id="SSF158457">
    <property type="entry name" value="Orange domain-like"/>
    <property type="match status" value="1"/>
</dbReference>
<protein>
    <submittedName>
        <fullName evidence="4">Transcription factor cwo-like</fullName>
    </submittedName>
</protein>
<dbReference type="Proteomes" id="UP000694941">
    <property type="component" value="Unplaced"/>
</dbReference>
<dbReference type="InterPro" id="IPR003650">
    <property type="entry name" value="Orange_dom"/>
</dbReference>
<evidence type="ECO:0000313" key="4">
    <source>
        <dbReference type="RefSeq" id="XP_022235582.1"/>
    </source>
</evidence>
<dbReference type="GeneID" id="111083380"/>
<feature type="region of interest" description="Disordered" evidence="1">
    <location>
        <begin position="240"/>
        <end position="263"/>
    </location>
</feature>
<dbReference type="SMART" id="SM00511">
    <property type="entry name" value="ORANGE"/>
    <property type="match status" value="1"/>
</dbReference>
<keyword evidence="3" id="KW-1185">Reference proteome</keyword>
<dbReference type="Gene3D" id="6.10.250.980">
    <property type="match status" value="1"/>
</dbReference>
<reference evidence="4" key="1">
    <citation type="submission" date="2025-08" db="UniProtKB">
        <authorList>
            <consortium name="RefSeq"/>
        </authorList>
    </citation>
    <scope>IDENTIFICATION</scope>
    <source>
        <tissue evidence="4">Muscle</tissue>
    </source>
</reference>
<feature type="region of interest" description="Disordered" evidence="1">
    <location>
        <begin position="165"/>
        <end position="204"/>
    </location>
</feature>
<organism evidence="3 4">
    <name type="scientific">Limulus polyphemus</name>
    <name type="common">Atlantic horseshoe crab</name>
    <dbReference type="NCBI Taxonomy" id="6850"/>
    <lineage>
        <taxon>Eukaryota</taxon>
        <taxon>Metazoa</taxon>
        <taxon>Ecdysozoa</taxon>
        <taxon>Arthropoda</taxon>
        <taxon>Chelicerata</taxon>
        <taxon>Merostomata</taxon>
        <taxon>Xiphosura</taxon>
        <taxon>Limulidae</taxon>
        <taxon>Limulus</taxon>
    </lineage>
</organism>
<evidence type="ECO:0000256" key="1">
    <source>
        <dbReference type="SAM" id="MobiDB-lite"/>
    </source>
</evidence>
<name>A0ABM1RW27_LIMPO</name>
<accession>A0ABM1RW27</accession>
<dbReference type="PROSITE" id="PS51054">
    <property type="entry name" value="ORANGE"/>
    <property type="match status" value="1"/>
</dbReference>
<feature type="compositionally biased region" description="Low complexity" evidence="1">
    <location>
        <begin position="306"/>
        <end position="324"/>
    </location>
</feature>
<sequence>MAIKYLHHLQAHSCKDSSSCEVRKNVDQNQRHHYKMGFQECMFETIRFLMETDGMFNGEQSRMQLVKHLQKHYNKINEDTCINNAEVLNPLMSTENIADVPLEEEAYLKPSTPSDEIMPPSRAVDSTRCHHIFGKKLPLKISYMCTDLTATRSHPEVSVPLAKSLHSDESTVESQHSSQLREMLQNPGLPVSSNTRNTCSAPGSSRVLQKGKLVYKFKQNIKERFTADQQSYISLVDTQRNTDHSGNLNSSQHQSHSPPGMTNSLSCSPGILLTHCPLILHSHELTAEKSSFGGRNSPQWDNAVDSSSSCRSNPSPSSTVLPTSSNCEYSANSDVPTYIAKRKYSSHRRHPTNISVRSPSFFSPTWTSGIPVFALHPKGTFYIPLTLDAGLLDPFVNSHDDKIPVLHPVSISVNFSFSGSIKDPENMNDHSPDSYISDNRQEKMKIMFSVR</sequence>
<feature type="compositionally biased region" description="Polar residues" evidence="1">
    <location>
        <begin position="191"/>
        <end position="204"/>
    </location>
</feature>
<feature type="region of interest" description="Disordered" evidence="1">
    <location>
        <begin position="290"/>
        <end position="324"/>
    </location>
</feature>